<dbReference type="EMBL" id="RRUE01000001">
    <property type="protein sequence ID" value="RRN45525.1"/>
    <property type="molecule type" value="Genomic_DNA"/>
</dbReference>
<dbReference type="InterPro" id="IPR001647">
    <property type="entry name" value="HTH_TetR"/>
</dbReference>
<sequence length="253" mass="26526">MNAVTSSPVPASPPGAPAAGTSAPATRRRPSRGRAAPRSSRSDGEATRARILQAAGELFAAHGLSGTTSKAVAAHAGVDMALINYHFKSRDGLYQAVLEEAHRQLISLDTLATMAAAPLPASEKIRLLLAGLVAQALDPDPHWYMPVLAGALVTPSEHTRELLLRVAGPKLQIARQILAQELGCAPDHPATVRCLISTGGPCILMLIGGRNLPGPLQELRQMPADVLTDHLHRFAMAGIEAIRATLPSATPQT</sequence>
<dbReference type="SUPFAM" id="SSF46689">
    <property type="entry name" value="Homeodomain-like"/>
    <property type="match status" value="1"/>
</dbReference>
<evidence type="ECO:0000259" key="4">
    <source>
        <dbReference type="PROSITE" id="PS50977"/>
    </source>
</evidence>
<feature type="domain" description="HTH tetR-type" evidence="4">
    <location>
        <begin position="45"/>
        <end position="105"/>
    </location>
</feature>
<comment type="caution">
    <text evidence="5">The sequence shown here is derived from an EMBL/GenBank/DDBJ whole genome shotgun (WGS) entry which is preliminary data.</text>
</comment>
<dbReference type="InterPro" id="IPR009057">
    <property type="entry name" value="Homeodomain-like_sf"/>
</dbReference>
<keyword evidence="6" id="KW-1185">Reference proteome</keyword>
<dbReference type="PRINTS" id="PR00455">
    <property type="entry name" value="HTHTETR"/>
</dbReference>
<evidence type="ECO:0000256" key="1">
    <source>
        <dbReference type="ARBA" id="ARBA00023125"/>
    </source>
</evidence>
<dbReference type="OrthoDB" id="2356263at2"/>
<dbReference type="Proteomes" id="UP000270261">
    <property type="component" value="Unassembled WGS sequence"/>
</dbReference>
<dbReference type="GO" id="GO:0003700">
    <property type="term" value="F:DNA-binding transcription factor activity"/>
    <property type="evidence" value="ECO:0007669"/>
    <property type="project" value="TreeGrafter"/>
</dbReference>
<dbReference type="Gene3D" id="1.10.357.10">
    <property type="entry name" value="Tetracycline Repressor, domain 2"/>
    <property type="match status" value="1"/>
</dbReference>
<dbReference type="PANTHER" id="PTHR30055">
    <property type="entry name" value="HTH-TYPE TRANSCRIPTIONAL REGULATOR RUTR"/>
    <property type="match status" value="1"/>
</dbReference>
<evidence type="ECO:0000256" key="2">
    <source>
        <dbReference type="PROSITE-ProRule" id="PRU00335"/>
    </source>
</evidence>
<dbReference type="AlphaFoldDB" id="A0A3R8LP78"/>
<dbReference type="GO" id="GO:0000976">
    <property type="term" value="F:transcription cis-regulatory region binding"/>
    <property type="evidence" value="ECO:0007669"/>
    <property type="project" value="TreeGrafter"/>
</dbReference>
<dbReference type="Pfam" id="PF00440">
    <property type="entry name" value="TetR_N"/>
    <property type="match status" value="1"/>
</dbReference>
<dbReference type="InterPro" id="IPR050109">
    <property type="entry name" value="HTH-type_TetR-like_transc_reg"/>
</dbReference>
<evidence type="ECO:0000256" key="3">
    <source>
        <dbReference type="SAM" id="MobiDB-lite"/>
    </source>
</evidence>
<accession>A0A3R8LP78</accession>
<dbReference type="InterPro" id="IPR015292">
    <property type="entry name" value="Tscrpt_reg_YbiH_C"/>
</dbReference>
<reference evidence="5 6" key="1">
    <citation type="submission" date="2018-11" db="EMBL/GenBank/DDBJ databases">
        <title>Genome sequencing of Lautropia sp. KCOM 2505 (= ChDC F240).</title>
        <authorList>
            <person name="Kook J.-K."/>
            <person name="Park S.-N."/>
            <person name="Lim Y.K."/>
        </authorList>
    </citation>
    <scope>NUCLEOTIDE SEQUENCE [LARGE SCALE GENOMIC DNA]</scope>
    <source>
        <strain evidence="5 6">KCOM 2505</strain>
    </source>
</reference>
<organism evidence="5 6">
    <name type="scientific">Lautropia dentalis</name>
    <dbReference type="NCBI Taxonomy" id="2490857"/>
    <lineage>
        <taxon>Bacteria</taxon>
        <taxon>Pseudomonadati</taxon>
        <taxon>Pseudomonadota</taxon>
        <taxon>Betaproteobacteria</taxon>
        <taxon>Burkholderiales</taxon>
        <taxon>Burkholderiaceae</taxon>
        <taxon>Lautropia</taxon>
    </lineage>
</organism>
<dbReference type="InterPro" id="IPR036271">
    <property type="entry name" value="Tet_transcr_reg_TetR-rel_C_sf"/>
</dbReference>
<dbReference type="SUPFAM" id="SSF48498">
    <property type="entry name" value="Tetracyclin repressor-like, C-terminal domain"/>
    <property type="match status" value="1"/>
</dbReference>
<dbReference type="Pfam" id="PF09209">
    <property type="entry name" value="CecR_C"/>
    <property type="match status" value="1"/>
</dbReference>
<proteinExistence type="predicted"/>
<dbReference type="PANTHER" id="PTHR30055:SF235">
    <property type="entry name" value="TRANSCRIPTIONAL REGULATORY PROTEIN"/>
    <property type="match status" value="1"/>
</dbReference>
<keyword evidence="1 2" id="KW-0238">DNA-binding</keyword>
<dbReference type="RefSeq" id="WP_125094954.1">
    <property type="nucleotide sequence ID" value="NZ_RRUE01000001.1"/>
</dbReference>
<evidence type="ECO:0000313" key="6">
    <source>
        <dbReference type="Proteomes" id="UP000270261"/>
    </source>
</evidence>
<dbReference type="PROSITE" id="PS50977">
    <property type="entry name" value="HTH_TETR_2"/>
    <property type="match status" value="1"/>
</dbReference>
<gene>
    <name evidence="5" type="ORF">EHV23_04890</name>
</gene>
<feature type="region of interest" description="Disordered" evidence="3">
    <location>
        <begin position="1"/>
        <end position="47"/>
    </location>
</feature>
<protein>
    <submittedName>
        <fullName evidence="5">TetR/AcrR family transcriptional regulator</fullName>
    </submittedName>
</protein>
<feature type="DNA-binding region" description="H-T-H motif" evidence="2">
    <location>
        <begin position="68"/>
        <end position="87"/>
    </location>
</feature>
<name>A0A3R8LP78_9BURK</name>
<evidence type="ECO:0000313" key="5">
    <source>
        <dbReference type="EMBL" id="RRN45525.1"/>
    </source>
</evidence>